<evidence type="ECO:0000313" key="7">
    <source>
        <dbReference type="EMBL" id="CAF0830534.1"/>
    </source>
</evidence>
<keyword evidence="3" id="KW-0413">Isomerase</keyword>
<evidence type="ECO:0000256" key="1">
    <source>
        <dbReference type="ARBA" id="ARBA00009375"/>
    </source>
</evidence>
<dbReference type="InterPro" id="IPR041707">
    <property type="entry name" value="Pus3-like"/>
</dbReference>
<protein>
    <recommendedName>
        <fullName evidence="6">Pseudouridine synthase I TruA alpha/beta domain-containing protein</fullName>
    </recommendedName>
</protein>
<dbReference type="GO" id="GO:0009982">
    <property type="term" value="F:pseudouridine synthase activity"/>
    <property type="evidence" value="ECO:0007669"/>
    <property type="project" value="InterPro"/>
</dbReference>
<keyword evidence="2" id="KW-0819">tRNA processing</keyword>
<evidence type="ECO:0000313" key="10">
    <source>
        <dbReference type="Proteomes" id="UP000663870"/>
    </source>
</evidence>
<dbReference type="PANTHER" id="PTHR11142">
    <property type="entry name" value="PSEUDOURIDYLATE SYNTHASE"/>
    <property type="match status" value="1"/>
</dbReference>
<evidence type="ECO:0000259" key="6">
    <source>
        <dbReference type="Pfam" id="PF01416"/>
    </source>
</evidence>
<reference evidence="7" key="1">
    <citation type="submission" date="2021-02" db="EMBL/GenBank/DDBJ databases">
        <authorList>
            <person name="Nowell W R."/>
        </authorList>
    </citation>
    <scope>NUCLEOTIDE SEQUENCE</scope>
</reference>
<evidence type="ECO:0000256" key="2">
    <source>
        <dbReference type="ARBA" id="ARBA00022694"/>
    </source>
</evidence>
<organism evidence="7 9">
    <name type="scientific">Rotaria sordida</name>
    <dbReference type="NCBI Taxonomy" id="392033"/>
    <lineage>
        <taxon>Eukaryota</taxon>
        <taxon>Metazoa</taxon>
        <taxon>Spiralia</taxon>
        <taxon>Gnathifera</taxon>
        <taxon>Rotifera</taxon>
        <taxon>Eurotatoria</taxon>
        <taxon>Bdelloidea</taxon>
        <taxon>Philodinida</taxon>
        <taxon>Philodinidae</taxon>
        <taxon>Rotaria</taxon>
    </lineage>
</organism>
<dbReference type="Gene3D" id="3.30.70.580">
    <property type="entry name" value="Pseudouridine synthase I, catalytic domain, N-terminal subdomain"/>
    <property type="match status" value="1"/>
</dbReference>
<evidence type="ECO:0000256" key="3">
    <source>
        <dbReference type="ARBA" id="ARBA00023235"/>
    </source>
</evidence>
<dbReference type="FunFam" id="3.30.70.580:FF:000007">
    <property type="entry name" value="tRNA pseudouridine synthase"/>
    <property type="match status" value="1"/>
</dbReference>
<dbReference type="GO" id="GO:1990481">
    <property type="term" value="P:mRNA pseudouridine synthesis"/>
    <property type="evidence" value="ECO:0007669"/>
    <property type="project" value="TreeGrafter"/>
</dbReference>
<dbReference type="InterPro" id="IPR020097">
    <property type="entry name" value="PsdUridine_synth_TruA_a/b_dom"/>
</dbReference>
<feature type="region of interest" description="Disordered" evidence="5">
    <location>
        <begin position="1"/>
        <end position="22"/>
    </location>
</feature>
<dbReference type="Proteomes" id="UP000663870">
    <property type="component" value="Unassembled WGS sequence"/>
</dbReference>
<feature type="coiled-coil region" evidence="4">
    <location>
        <begin position="30"/>
        <end position="57"/>
    </location>
</feature>
<dbReference type="GO" id="GO:0003723">
    <property type="term" value="F:RNA binding"/>
    <property type="evidence" value="ECO:0007669"/>
    <property type="project" value="InterPro"/>
</dbReference>
<dbReference type="NCBIfam" id="TIGR00071">
    <property type="entry name" value="hisT_truA"/>
    <property type="match status" value="1"/>
</dbReference>
<feature type="region of interest" description="Disordered" evidence="5">
    <location>
        <begin position="433"/>
        <end position="453"/>
    </location>
</feature>
<dbReference type="HAMAP" id="MF_00171">
    <property type="entry name" value="TruA"/>
    <property type="match status" value="1"/>
</dbReference>
<dbReference type="Gene3D" id="3.30.70.660">
    <property type="entry name" value="Pseudouridine synthase I, catalytic domain, C-terminal subdomain"/>
    <property type="match status" value="1"/>
</dbReference>
<dbReference type="EMBL" id="CAJNOH010000065">
    <property type="protein sequence ID" value="CAF0830534.1"/>
    <property type="molecule type" value="Genomic_DNA"/>
</dbReference>
<dbReference type="Pfam" id="PF01416">
    <property type="entry name" value="PseudoU_synth_1"/>
    <property type="match status" value="1"/>
</dbReference>
<dbReference type="SUPFAM" id="SSF55120">
    <property type="entry name" value="Pseudouridine synthase"/>
    <property type="match status" value="1"/>
</dbReference>
<dbReference type="GO" id="GO:0005737">
    <property type="term" value="C:cytoplasm"/>
    <property type="evidence" value="ECO:0007669"/>
    <property type="project" value="TreeGrafter"/>
</dbReference>
<evidence type="ECO:0000256" key="4">
    <source>
        <dbReference type="SAM" id="Coils"/>
    </source>
</evidence>
<dbReference type="InterPro" id="IPR020103">
    <property type="entry name" value="PsdUridine_synth_cat_dom_sf"/>
</dbReference>
<comment type="similarity">
    <text evidence="1">Belongs to the tRNA pseudouridine synthase TruA family.</text>
</comment>
<dbReference type="EMBL" id="CAJNOL010001735">
    <property type="protein sequence ID" value="CAF1411889.1"/>
    <property type="molecule type" value="Genomic_DNA"/>
</dbReference>
<dbReference type="PANTHER" id="PTHR11142:SF5">
    <property type="entry name" value="TRNA PSEUDOURIDINE(38_39) SYNTHASE"/>
    <property type="match status" value="1"/>
</dbReference>
<keyword evidence="4" id="KW-0175">Coiled coil</keyword>
<dbReference type="GO" id="GO:0031119">
    <property type="term" value="P:tRNA pseudouridine synthesis"/>
    <property type="evidence" value="ECO:0007669"/>
    <property type="project" value="TreeGrafter"/>
</dbReference>
<dbReference type="InterPro" id="IPR001406">
    <property type="entry name" value="PsdUridine_synth_TruA"/>
</dbReference>
<proteinExistence type="inferred from homology"/>
<dbReference type="AlphaFoldDB" id="A0A813UKT1"/>
<keyword evidence="10" id="KW-1185">Reference proteome</keyword>
<dbReference type="CDD" id="cd02569">
    <property type="entry name" value="PseudoU_synth_ScPus3"/>
    <property type="match status" value="1"/>
</dbReference>
<dbReference type="Proteomes" id="UP000663854">
    <property type="component" value="Unassembled WGS sequence"/>
</dbReference>
<name>A0A813UKT1_9BILA</name>
<feature type="domain" description="Pseudouridine synthase I TruA alpha/beta" evidence="6">
    <location>
        <begin position="213"/>
        <end position="331"/>
    </location>
</feature>
<evidence type="ECO:0000313" key="9">
    <source>
        <dbReference type="Proteomes" id="UP000663854"/>
    </source>
</evidence>
<dbReference type="InterPro" id="IPR020095">
    <property type="entry name" value="PsdUridine_synth_TruA_C"/>
</dbReference>
<dbReference type="InterPro" id="IPR020094">
    <property type="entry name" value="TruA/RsuA/RluB/E/F_N"/>
</dbReference>
<dbReference type="GO" id="GO:0005634">
    <property type="term" value="C:nucleus"/>
    <property type="evidence" value="ECO:0007669"/>
    <property type="project" value="TreeGrafter"/>
</dbReference>
<evidence type="ECO:0000256" key="5">
    <source>
        <dbReference type="SAM" id="MobiDB-lite"/>
    </source>
</evidence>
<accession>A0A813UKT1</accession>
<gene>
    <name evidence="8" type="ORF">JXQ802_LOCUS35322</name>
    <name evidence="7" type="ORF">PYM288_LOCUS6061</name>
</gene>
<sequence>MSNKEIKNSKRKLKSDDNDDDDEIWSKLSREQIIRRCKQLEKHVEQLKNTIIKKTDNESNEKKNKKMRPFDFSKHSKRHIFLKFIYLGWEYHGFVVQETTSQTVEDFLFDALIKTRLIEQRATSNYHRCGRTDRGVSAFTQVISITVRSKITTECTEELNYVQMLNGVLPSSIRCIAWASVPDVKSARFDCISRSYRYYFPKANVDLHRMRQASIDLIGTHDFRNFCKLDITNTEPTFIRRIDNVTIEQLNIDNDLNNSNSGYEMCELMVHGSGFLWHQIRCIVAILILIGQGKEDIDLVKTLLDIEKYPCTPNYQIASDLPLVLFDCQFNGVDWICDQISLRITICHLQRYWSSFQIRATMIKSMLNNLENQIYDKKQLPILGQLSLIENESNSLLGYNNNNNRRNYQPILTRPVRESVEVKIEKYQNKKAKSEIINDDNKNETNKTDDLIV</sequence>
<comment type="caution">
    <text evidence="7">The sequence shown here is derived from an EMBL/GenBank/DDBJ whole genome shotgun (WGS) entry which is preliminary data.</text>
</comment>
<evidence type="ECO:0000313" key="8">
    <source>
        <dbReference type="EMBL" id="CAF1411889.1"/>
    </source>
</evidence>